<comment type="caution">
    <text evidence="3">The sequence shown here is derived from an EMBL/GenBank/DDBJ whole genome shotgun (WGS) entry which is preliminary data.</text>
</comment>
<evidence type="ECO:0000256" key="1">
    <source>
        <dbReference type="SAM" id="MobiDB-lite"/>
    </source>
</evidence>
<sequence length="229" mass="26253">MEYLSKIIKEKPQETTQKSVESNKYFIEEANDLFYKEKRTARGWMSWGIGIVLIIVPTIISFFFKSDDFWTRTIILITFGIPGVLTVIYGFVAPIKYLVFDRVNGVIVLPRNFRSAVTIPFSTGYAKVKYINSSPGVISALLGFESSKKKGKVGGLLAEYNINNYWSFTVWYMDKNRPLPPGDAFDPYRQQDFERRKAEGFPKPMCPSKISTPEATKEQQAERKRIGGW</sequence>
<gene>
    <name evidence="3" type="ORF">Q8W23_14070</name>
</gene>
<dbReference type="RefSeq" id="WP_201796525.1">
    <property type="nucleotide sequence ID" value="NZ_JAUYVU010000012.1"/>
</dbReference>
<accession>A0ABT9F7A7</accession>
<feature type="transmembrane region" description="Helical" evidence="2">
    <location>
        <begin position="44"/>
        <end position="64"/>
    </location>
</feature>
<feature type="region of interest" description="Disordered" evidence="1">
    <location>
        <begin position="196"/>
        <end position="229"/>
    </location>
</feature>
<dbReference type="Proteomes" id="UP001242342">
    <property type="component" value="Unassembled WGS sequence"/>
</dbReference>
<keyword evidence="4" id="KW-1185">Reference proteome</keyword>
<dbReference type="EMBL" id="JAUYVU010000012">
    <property type="protein sequence ID" value="MDP2542602.1"/>
    <property type="molecule type" value="Genomic_DNA"/>
</dbReference>
<name>A0ABT9F7A7_9FLAO</name>
<keyword evidence="2" id="KW-0472">Membrane</keyword>
<feature type="transmembrane region" description="Helical" evidence="2">
    <location>
        <begin position="70"/>
        <end position="92"/>
    </location>
</feature>
<keyword evidence="2" id="KW-1133">Transmembrane helix</keyword>
<protein>
    <recommendedName>
        <fullName evidence="5">PH (Pleckstrin Homology) domain-containing protein</fullName>
    </recommendedName>
</protein>
<evidence type="ECO:0008006" key="5">
    <source>
        <dbReference type="Google" id="ProtNLM"/>
    </source>
</evidence>
<keyword evidence="2" id="KW-0812">Transmembrane</keyword>
<evidence type="ECO:0000313" key="4">
    <source>
        <dbReference type="Proteomes" id="UP001242342"/>
    </source>
</evidence>
<evidence type="ECO:0000256" key="2">
    <source>
        <dbReference type="SAM" id="Phobius"/>
    </source>
</evidence>
<proteinExistence type="predicted"/>
<reference evidence="3 4" key="1">
    <citation type="submission" date="2023-07" db="EMBL/GenBank/DDBJ databases">
        <title>Genome content predicts the carbon catabolic preferences of heterotrophic bacteria.</title>
        <authorList>
            <person name="Gralka M."/>
        </authorList>
    </citation>
    <scope>NUCLEOTIDE SEQUENCE [LARGE SCALE GENOMIC DNA]</scope>
    <source>
        <strain evidence="3 4">4G03</strain>
    </source>
</reference>
<feature type="compositionally biased region" description="Basic and acidic residues" evidence="1">
    <location>
        <begin position="215"/>
        <end position="229"/>
    </location>
</feature>
<organism evidence="3 4">
    <name type="scientific">Tenacibaculum discolor</name>
    <dbReference type="NCBI Taxonomy" id="361581"/>
    <lineage>
        <taxon>Bacteria</taxon>
        <taxon>Pseudomonadati</taxon>
        <taxon>Bacteroidota</taxon>
        <taxon>Flavobacteriia</taxon>
        <taxon>Flavobacteriales</taxon>
        <taxon>Flavobacteriaceae</taxon>
        <taxon>Tenacibaculum</taxon>
    </lineage>
</organism>
<evidence type="ECO:0000313" key="3">
    <source>
        <dbReference type="EMBL" id="MDP2542602.1"/>
    </source>
</evidence>